<dbReference type="EMBL" id="CM046394">
    <property type="protein sequence ID" value="KAI8547169.1"/>
    <property type="molecule type" value="Genomic_DNA"/>
</dbReference>
<keyword evidence="2" id="KW-1185">Reference proteome</keyword>
<dbReference type="Proteomes" id="UP001062846">
    <property type="component" value="Chromosome 7"/>
</dbReference>
<evidence type="ECO:0000313" key="1">
    <source>
        <dbReference type="EMBL" id="KAI8547169.1"/>
    </source>
</evidence>
<name>A0ACC0N219_RHOML</name>
<organism evidence="1 2">
    <name type="scientific">Rhododendron molle</name>
    <name type="common">Chinese azalea</name>
    <name type="synonym">Azalea mollis</name>
    <dbReference type="NCBI Taxonomy" id="49168"/>
    <lineage>
        <taxon>Eukaryota</taxon>
        <taxon>Viridiplantae</taxon>
        <taxon>Streptophyta</taxon>
        <taxon>Embryophyta</taxon>
        <taxon>Tracheophyta</taxon>
        <taxon>Spermatophyta</taxon>
        <taxon>Magnoliopsida</taxon>
        <taxon>eudicotyledons</taxon>
        <taxon>Gunneridae</taxon>
        <taxon>Pentapetalae</taxon>
        <taxon>asterids</taxon>
        <taxon>Ericales</taxon>
        <taxon>Ericaceae</taxon>
        <taxon>Ericoideae</taxon>
        <taxon>Rhodoreae</taxon>
        <taxon>Rhododendron</taxon>
    </lineage>
</organism>
<proteinExistence type="predicted"/>
<gene>
    <name evidence="1" type="ORF">RHMOL_Rhmol07G0174400</name>
</gene>
<protein>
    <submittedName>
        <fullName evidence="1">Uncharacterized protein</fullName>
    </submittedName>
</protein>
<comment type="caution">
    <text evidence="1">The sequence shown here is derived from an EMBL/GenBank/DDBJ whole genome shotgun (WGS) entry which is preliminary data.</text>
</comment>
<reference evidence="1" key="1">
    <citation type="submission" date="2022-02" db="EMBL/GenBank/DDBJ databases">
        <title>Plant Genome Project.</title>
        <authorList>
            <person name="Zhang R.-G."/>
        </authorList>
    </citation>
    <scope>NUCLEOTIDE SEQUENCE</scope>
    <source>
        <strain evidence="1">AT1</strain>
    </source>
</reference>
<accession>A0ACC0N219</accession>
<evidence type="ECO:0000313" key="2">
    <source>
        <dbReference type="Proteomes" id="UP001062846"/>
    </source>
</evidence>
<sequence>MGQIKAETGVASPSQEREEQPRVIVELGSSSTTATTDSFRHHSSGGGGERVPPSSSSSFHPVVSLSSGQMESLSALCDTFLPSIDVSKETVDDSIATFFRTSASMVGTPHRSNITGDPAYGGRVNWWEIATSKAVFDEIGVMGTVNMDRNADFMWKGEFGQRFSLCPEVLKDFPGEEGSDNQVMVCELFTCPQDAFLRLEASHSSHFLHSGISFDAAFEDVPLSDIRASLLLVNDKNENLSWKAIGYSGPDPDFKTKTQKNRTPKDQMLYPTSENQAEENEDVDREEIFGPLYKGIITINNPLKIVAENLQKSGFIVSFPNQKHPTPNSLNPTLIIKCDAVVVGSGSGAGVVAGVLAKAGHKVLVLEKGSYSARTKLSLLEGPTLDQMYMGNGLLATSDMGVVILAGATVGGGSTVNWSASIRTPQLVLKEWREKYELELFESRMYKEAMDVVCEKMGVQFGFENEGFNNAVLRRGCEELGYPVKNIPRNSPVDHYCGWCCFGCKDGRKKGTSETWLLDMVNSGNGAILPQCQALKVLHKRKEGKGRNAATGVAFEFQQKDVKQICIVESKVTIVACGALGTPPLLKRSGLKNPNIGRNLHLHPVTMAWGYFPDNPLSDTWPEPEKKSYEGGIMTAMSTVVANLDKSGYGALIQTPSLHPGMFSVLMPWVSGIDIKMRMCKFSRTAHVFALARDHGSGEVISESKIQYQMTRTDEEYLQRGLEKLLRIMAAAGAEEIGTHHRNGNKINTKRAGSHEFEMFVKEESGRGLRELLTPICSAHQMGSCRMGVEPKGSAVNQMGETWEMEGLYVADSSVFPTALGVNPMVTVQAIAYCTAQSVLGFLTGTKNR</sequence>